<gene>
    <name evidence="1" type="ORF">DI551_04945</name>
</gene>
<evidence type="ECO:0000313" key="1">
    <source>
        <dbReference type="EMBL" id="PZQ46557.1"/>
    </source>
</evidence>
<reference evidence="1 2" key="1">
    <citation type="submission" date="2017-08" db="EMBL/GenBank/DDBJ databases">
        <title>Infants hospitalized years apart are colonized by the same room-sourced microbial strains.</title>
        <authorList>
            <person name="Brooks B."/>
            <person name="Olm M.R."/>
            <person name="Firek B.A."/>
            <person name="Baker R."/>
            <person name="Thomas B.C."/>
            <person name="Morowitz M.J."/>
            <person name="Banfield J.F."/>
        </authorList>
    </citation>
    <scope>NUCLEOTIDE SEQUENCE [LARGE SCALE GENOMIC DNA]</scope>
    <source>
        <strain evidence="1">S2_005_002_R2_29</strain>
    </source>
</reference>
<comment type="caution">
    <text evidence="1">The sequence shown here is derived from an EMBL/GenBank/DDBJ whole genome shotgun (WGS) entry which is preliminary data.</text>
</comment>
<dbReference type="EMBL" id="QFQB01000025">
    <property type="protein sequence ID" value="PZQ46557.1"/>
    <property type="molecule type" value="Genomic_DNA"/>
</dbReference>
<sequence>MEQLLAKLDTLIELHKRNDDMWVDHFEASRDKILKDVAFGCEYLVMAWHGIGGYDDERIFDNNEDEALRKAIHPELYQMAIEIRNDAN</sequence>
<dbReference type="AlphaFoldDB" id="A0A2W5PPA6"/>
<protein>
    <submittedName>
        <fullName evidence="1">Uncharacterized protein</fullName>
    </submittedName>
</protein>
<accession>A0A2W5PPA6</accession>
<evidence type="ECO:0000313" key="2">
    <source>
        <dbReference type="Proteomes" id="UP000249417"/>
    </source>
</evidence>
<organism evidence="1 2">
    <name type="scientific">Micavibrio aeruginosavorus</name>
    <dbReference type="NCBI Taxonomy" id="349221"/>
    <lineage>
        <taxon>Bacteria</taxon>
        <taxon>Pseudomonadati</taxon>
        <taxon>Bdellovibrionota</taxon>
        <taxon>Bdellovibrionia</taxon>
        <taxon>Bdellovibrionales</taxon>
        <taxon>Pseudobdellovibrionaceae</taxon>
        <taxon>Micavibrio</taxon>
    </lineage>
</organism>
<name>A0A2W5PPA6_9BACT</name>
<dbReference type="Proteomes" id="UP000249417">
    <property type="component" value="Unassembled WGS sequence"/>
</dbReference>
<proteinExistence type="predicted"/>